<proteinExistence type="predicted"/>
<evidence type="ECO:0000313" key="1">
    <source>
        <dbReference type="EMBL" id="RUQ32526.1"/>
    </source>
</evidence>
<dbReference type="Proteomes" id="UP000267430">
    <property type="component" value="Unassembled WGS sequence"/>
</dbReference>
<evidence type="ECO:0000313" key="2">
    <source>
        <dbReference type="Proteomes" id="UP000267430"/>
    </source>
</evidence>
<sequence length="185" mass="21223">MALQMKDLLPSETLQSMITIADSAMVTEENLKIFSDRPFISRFPENFGLCKKLKETAFENEADWAQVGTLSDKKNSAIYRIQGMNTELYDRTYRFAVVHSSALDQRKQKKINRDVSNEGSKIEKSIKTWSGIEYHCHEDAAAAQLEQHVATRLKYHRLTGEVKRMEKVKRRPGRPSKTVTAPVDM</sequence>
<accession>A0A3S0U8S7</accession>
<dbReference type="EMBL" id="RYZZ01000001">
    <property type="protein sequence ID" value="RUQ32526.1"/>
    <property type="molecule type" value="Genomic_DNA"/>
</dbReference>
<organism evidence="1 2">
    <name type="scientific">Peribacillus cavernae</name>
    <dbReference type="NCBI Taxonomy" id="1674310"/>
    <lineage>
        <taxon>Bacteria</taxon>
        <taxon>Bacillati</taxon>
        <taxon>Bacillota</taxon>
        <taxon>Bacilli</taxon>
        <taxon>Bacillales</taxon>
        <taxon>Bacillaceae</taxon>
        <taxon>Peribacillus</taxon>
    </lineage>
</organism>
<dbReference type="AlphaFoldDB" id="A0A3S0U8S7"/>
<feature type="non-terminal residue" evidence="1">
    <location>
        <position position="185"/>
    </location>
</feature>
<reference evidence="1 2" key="1">
    <citation type="submission" date="2018-12" db="EMBL/GenBank/DDBJ databases">
        <title>Bacillus chawlae sp. nov., Bacillus glennii sp. nov., and Bacillus saganii sp. nov. Isolated from the Vehicle Assembly Building at Kennedy Space Center where the Viking Spacecraft were Assembled.</title>
        <authorList>
            <person name="Seuylemezian A."/>
            <person name="Vaishampayan P."/>
        </authorList>
    </citation>
    <scope>NUCLEOTIDE SEQUENCE [LARGE SCALE GENOMIC DNA]</scope>
    <source>
        <strain evidence="1 2">L5</strain>
    </source>
</reference>
<gene>
    <name evidence="1" type="ORF">ELQ35_00005</name>
</gene>
<comment type="caution">
    <text evidence="1">The sequence shown here is derived from an EMBL/GenBank/DDBJ whole genome shotgun (WGS) entry which is preliminary data.</text>
</comment>
<protein>
    <submittedName>
        <fullName evidence="1">Transposase</fullName>
    </submittedName>
</protein>
<keyword evidence="2" id="KW-1185">Reference proteome</keyword>
<name>A0A3S0U8S7_9BACI</name>